<gene>
    <name evidence="2" type="ORF">CLBCK_45010</name>
</gene>
<dbReference type="AlphaFoldDB" id="A0A1S8RQM7"/>
<reference evidence="2 3" key="1">
    <citation type="submission" date="2016-05" db="EMBL/GenBank/DDBJ databases">
        <title>Microbial solvent formation.</title>
        <authorList>
            <person name="Poehlein A."/>
            <person name="Montoya Solano J.D."/>
            <person name="Flitsch S."/>
            <person name="Krabben P."/>
            <person name="Duerre P."/>
            <person name="Daniel R."/>
        </authorList>
    </citation>
    <scope>NUCLEOTIDE SEQUENCE [LARGE SCALE GENOMIC DNA]</scope>
    <source>
        <strain evidence="2 3">DSM 53</strain>
    </source>
</reference>
<dbReference type="Pfam" id="PF10990">
    <property type="entry name" value="DUF2809"/>
    <property type="match status" value="1"/>
</dbReference>
<evidence type="ECO:0000313" key="3">
    <source>
        <dbReference type="Proteomes" id="UP000190973"/>
    </source>
</evidence>
<organism evidence="2 3">
    <name type="scientific">Clostridium beijerinckii</name>
    <name type="common">Clostridium MP</name>
    <dbReference type="NCBI Taxonomy" id="1520"/>
    <lineage>
        <taxon>Bacteria</taxon>
        <taxon>Bacillati</taxon>
        <taxon>Bacillota</taxon>
        <taxon>Clostridia</taxon>
        <taxon>Eubacteriales</taxon>
        <taxon>Clostridiaceae</taxon>
        <taxon>Clostridium</taxon>
    </lineage>
</organism>
<dbReference type="RefSeq" id="WP_077840700.1">
    <property type="nucleotide sequence ID" value="NZ_JABTAE010000001.1"/>
</dbReference>
<keyword evidence="1" id="KW-1133">Transmembrane helix</keyword>
<dbReference type="EMBL" id="LZZI01000140">
    <property type="protein sequence ID" value="OOM55453.1"/>
    <property type="molecule type" value="Genomic_DNA"/>
</dbReference>
<keyword evidence="1" id="KW-0812">Transmembrane</keyword>
<keyword evidence="1" id="KW-0472">Membrane</keyword>
<feature type="transmembrane region" description="Helical" evidence="1">
    <location>
        <begin position="99"/>
        <end position="115"/>
    </location>
</feature>
<evidence type="ECO:0008006" key="4">
    <source>
        <dbReference type="Google" id="ProtNLM"/>
    </source>
</evidence>
<name>A0A1S8RQM7_CLOBE</name>
<feature type="transmembrane region" description="Helical" evidence="1">
    <location>
        <begin position="29"/>
        <end position="47"/>
    </location>
</feature>
<feature type="transmembrane region" description="Helical" evidence="1">
    <location>
        <begin position="59"/>
        <end position="79"/>
    </location>
</feature>
<sequence length="122" mass="14249">MRIDYKYLYIFIALFLTEVYIGVFIHDNIIRPFIGDVLVVCLIYFFIGVFTKKVSPIQVFIFACLIEIGQYFNLASLLHMEGFKIAKIIIGSTFDFYDIISYFIGAILIFIYKVIEKINCKN</sequence>
<evidence type="ECO:0000313" key="2">
    <source>
        <dbReference type="EMBL" id="OOM55453.1"/>
    </source>
</evidence>
<proteinExistence type="predicted"/>
<comment type="caution">
    <text evidence="2">The sequence shown here is derived from an EMBL/GenBank/DDBJ whole genome shotgun (WGS) entry which is preliminary data.</text>
</comment>
<accession>A0A1S8RQM7</accession>
<dbReference type="InterPro" id="IPR021257">
    <property type="entry name" value="DUF2809"/>
</dbReference>
<protein>
    <recommendedName>
        <fullName evidence="4">DUF2809 domain-containing protein</fullName>
    </recommendedName>
</protein>
<dbReference type="Proteomes" id="UP000190973">
    <property type="component" value="Unassembled WGS sequence"/>
</dbReference>
<feature type="transmembrane region" description="Helical" evidence="1">
    <location>
        <begin position="7"/>
        <end position="23"/>
    </location>
</feature>
<evidence type="ECO:0000256" key="1">
    <source>
        <dbReference type="SAM" id="Phobius"/>
    </source>
</evidence>